<sequence>MFNATLLFFCSWGKERKKEKNGKGVKDTMKRRTKVSLEQLLGMEKGRIQLFNKQFYWIARGVAYHQVVLYEQGVPVYQTVGERQTLESLFDRIKFVFSPSGKVIARRIAHEEPLLLGKKEWEDFS</sequence>
<evidence type="ECO:0000313" key="1">
    <source>
        <dbReference type="EMBL" id="OEH83619.1"/>
    </source>
</evidence>
<gene>
    <name evidence="1" type="ORF">BCR26_09080</name>
</gene>
<accession>A0A1E5L125</accession>
<organism evidence="1 2">
    <name type="scientific">Enterococcus rivorum</name>
    <dbReference type="NCBI Taxonomy" id="762845"/>
    <lineage>
        <taxon>Bacteria</taxon>
        <taxon>Bacillati</taxon>
        <taxon>Bacillota</taxon>
        <taxon>Bacilli</taxon>
        <taxon>Lactobacillales</taxon>
        <taxon>Enterococcaceae</taxon>
        <taxon>Enterococcus</taxon>
    </lineage>
</organism>
<proteinExistence type="predicted"/>
<dbReference type="EMBL" id="MIEK01000005">
    <property type="protein sequence ID" value="OEH83619.1"/>
    <property type="molecule type" value="Genomic_DNA"/>
</dbReference>
<protein>
    <submittedName>
        <fullName evidence="1">Uncharacterized protein</fullName>
    </submittedName>
</protein>
<dbReference type="Proteomes" id="UP000095256">
    <property type="component" value="Unassembled WGS sequence"/>
</dbReference>
<keyword evidence="2" id="KW-1185">Reference proteome</keyword>
<dbReference type="STRING" id="762845.BCR26_09080"/>
<dbReference type="AlphaFoldDB" id="A0A1E5L125"/>
<name>A0A1E5L125_9ENTE</name>
<comment type="caution">
    <text evidence="1">The sequence shown here is derived from an EMBL/GenBank/DDBJ whole genome shotgun (WGS) entry which is preliminary data.</text>
</comment>
<reference evidence="1 2" key="1">
    <citation type="submission" date="2016-09" db="EMBL/GenBank/DDBJ databases">
        <authorList>
            <person name="Capua I."/>
            <person name="De Benedictis P."/>
            <person name="Joannis T."/>
            <person name="Lombin L.H."/>
            <person name="Cattoli G."/>
        </authorList>
    </citation>
    <scope>NUCLEOTIDE SEQUENCE [LARGE SCALE GENOMIC DNA]</scope>
    <source>
        <strain evidence="1 2">LMG 25899</strain>
    </source>
</reference>
<evidence type="ECO:0000313" key="2">
    <source>
        <dbReference type="Proteomes" id="UP000095256"/>
    </source>
</evidence>